<evidence type="ECO:0000313" key="4">
    <source>
        <dbReference type="Proteomes" id="UP000007110"/>
    </source>
</evidence>
<proteinExistence type="predicted"/>
<protein>
    <submittedName>
        <fullName evidence="3">Uncharacterized protein</fullName>
    </submittedName>
</protein>
<feature type="compositionally biased region" description="Polar residues" evidence="1">
    <location>
        <begin position="50"/>
        <end position="104"/>
    </location>
</feature>
<dbReference type="Proteomes" id="UP000007110">
    <property type="component" value="Unassembled WGS sequence"/>
</dbReference>
<feature type="compositionally biased region" description="Polar residues" evidence="1">
    <location>
        <begin position="20"/>
        <end position="38"/>
    </location>
</feature>
<evidence type="ECO:0000256" key="2">
    <source>
        <dbReference type="SAM" id="Phobius"/>
    </source>
</evidence>
<evidence type="ECO:0000256" key="1">
    <source>
        <dbReference type="SAM" id="MobiDB-lite"/>
    </source>
</evidence>
<keyword evidence="4" id="KW-1185">Reference proteome</keyword>
<dbReference type="RefSeq" id="XP_030838660.1">
    <property type="nucleotide sequence ID" value="XM_030982800.1"/>
</dbReference>
<keyword evidence="2" id="KW-0812">Transmembrane</keyword>
<dbReference type="GeneID" id="115922963"/>
<dbReference type="InParanoid" id="A0A7M7NMX4"/>
<reference evidence="3" key="2">
    <citation type="submission" date="2021-01" db="UniProtKB">
        <authorList>
            <consortium name="EnsemblMetazoa"/>
        </authorList>
    </citation>
    <scope>IDENTIFICATION</scope>
</reference>
<evidence type="ECO:0000313" key="3">
    <source>
        <dbReference type="EnsemblMetazoa" id="XP_030838660"/>
    </source>
</evidence>
<keyword evidence="2" id="KW-0472">Membrane</keyword>
<dbReference type="EnsemblMetazoa" id="XM_030982800">
    <property type="protein sequence ID" value="XP_030838660"/>
    <property type="gene ID" value="LOC115922963"/>
</dbReference>
<feature type="region of interest" description="Disordered" evidence="1">
    <location>
        <begin position="1"/>
        <end position="106"/>
    </location>
</feature>
<sequence>MTSSESMTSEIMSSKIMTSDRTSSTVATKVTTGSTPGSTDTAHTDATTHGTMSSVKGSTTAQVIVTSQKTATESGSTTLVDGEMTSSPERNVSMSTPAGSSSEGISEDQKVVVIVSATALGVVTILAIIIGLISCHHTRQGTTDKAIYETNGGTTKNEHAYDNNGVVLVNTHL</sequence>
<reference evidence="4" key="1">
    <citation type="submission" date="2015-02" db="EMBL/GenBank/DDBJ databases">
        <title>Genome sequencing for Strongylocentrotus purpuratus.</title>
        <authorList>
            <person name="Murali S."/>
            <person name="Liu Y."/>
            <person name="Vee V."/>
            <person name="English A."/>
            <person name="Wang M."/>
            <person name="Skinner E."/>
            <person name="Han Y."/>
            <person name="Muzny D.M."/>
            <person name="Worley K.C."/>
            <person name="Gibbs R.A."/>
        </authorList>
    </citation>
    <scope>NUCLEOTIDE SEQUENCE</scope>
</reference>
<feature type="compositionally biased region" description="Low complexity" evidence="1">
    <location>
        <begin position="39"/>
        <end position="49"/>
    </location>
</feature>
<name>A0A7M7NMX4_STRPU</name>
<dbReference type="KEGG" id="spu:115922963"/>
<dbReference type="AlphaFoldDB" id="A0A7M7NMX4"/>
<feature type="transmembrane region" description="Helical" evidence="2">
    <location>
        <begin position="111"/>
        <end position="133"/>
    </location>
</feature>
<keyword evidence="2" id="KW-1133">Transmembrane helix</keyword>
<accession>A0A7M7NMX4</accession>
<feature type="compositionally biased region" description="Low complexity" evidence="1">
    <location>
        <begin position="1"/>
        <end position="19"/>
    </location>
</feature>
<organism evidence="3 4">
    <name type="scientific">Strongylocentrotus purpuratus</name>
    <name type="common">Purple sea urchin</name>
    <dbReference type="NCBI Taxonomy" id="7668"/>
    <lineage>
        <taxon>Eukaryota</taxon>
        <taxon>Metazoa</taxon>
        <taxon>Echinodermata</taxon>
        <taxon>Eleutherozoa</taxon>
        <taxon>Echinozoa</taxon>
        <taxon>Echinoidea</taxon>
        <taxon>Euechinoidea</taxon>
        <taxon>Echinacea</taxon>
        <taxon>Camarodonta</taxon>
        <taxon>Echinidea</taxon>
        <taxon>Strongylocentrotidae</taxon>
        <taxon>Strongylocentrotus</taxon>
    </lineage>
</organism>